<feature type="transmembrane region" description="Helical" evidence="2">
    <location>
        <begin position="58"/>
        <end position="74"/>
    </location>
</feature>
<keyword evidence="2" id="KW-0812">Transmembrane</keyword>
<feature type="region of interest" description="Disordered" evidence="1">
    <location>
        <begin position="300"/>
        <end position="324"/>
    </location>
</feature>
<organism evidence="3 4">
    <name type="scientific">Nocardioides nanhaiensis</name>
    <dbReference type="NCBI Taxonomy" id="1476871"/>
    <lineage>
        <taxon>Bacteria</taxon>
        <taxon>Bacillati</taxon>
        <taxon>Actinomycetota</taxon>
        <taxon>Actinomycetes</taxon>
        <taxon>Propionibacteriales</taxon>
        <taxon>Nocardioidaceae</taxon>
        <taxon>Nocardioides</taxon>
    </lineage>
</organism>
<feature type="transmembrane region" description="Helical" evidence="2">
    <location>
        <begin position="270"/>
        <end position="292"/>
    </location>
</feature>
<dbReference type="EMBL" id="BAABIM010000002">
    <property type="protein sequence ID" value="GAA4687166.1"/>
    <property type="molecule type" value="Genomic_DNA"/>
</dbReference>
<evidence type="ECO:0000256" key="1">
    <source>
        <dbReference type="SAM" id="MobiDB-lite"/>
    </source>
</evidence>
<feature type="transmembrane region" description="Helical" evidence="2">
    <location>
        <begin position="80"/>
        <end position="100"/>
    </location>
</feature>
<protein>
    <submittedName>
        <fullName evidence="3">Uncharacterized protein</fullName>
    </submittedName>
</protein>
<keyword evidence="2" id="KW-1133">Transmembrane helix</keyword>
<evidence type="ECO:0000313" key="3">
    <source>
        <dbReference type="EMBL" id="GAA4687166.1"/>
    </source>
</evidence>
<feature type="transmembrane region" description="Helical" evidence="2">
    <location>
        <begin position="169"/>
        <end position="192"/>
    </location>
</feature>
<dbReference type="Proteomes" id="UP001500621">
    <property type="component" value="Unassembled WGS sequence"/>
</dbReference>
<keyword evidence="4" id="KW-1185">Reference proteome</keyword>
<feature type="transmembrane region" description="Helical" evidence="2">
    <location>
        <begin position="242"/>
        <end position="264"/>
    </location>
</feature>
<gene>
    <name evidence="3" type="ORF">GCM10023226_26220</name>
</gene>
<feature type="transmembrane region" description="Helical" evidence="2">
    <location>
        <begin position="140"/>
        <end position="157"/>
    </location>
</feature>
<evidence type="ECO:0000313" key="4">
    <source>
        <dbReference type="Proteomes" id="UP001500621"/>
    </source>
</evidence>
<feature type="transmembrane region" description="Helical" evidence="2">
    <location>
        <begin position="33"/>
        <end position="51"/>
    </location>
</feature>
<accession>A0ABP8WGH0</accession>
<proteinExistence type="predicted"/>
<evidence type="ECO:0000256" key="2">
    <source>
        <dbReference type="SAM" id="Phobius"/>
    </source>
</evidence>
<feature type="transmembrane region" description="Helical" evidence="2">
    <location>
        <begin position="112"/>
        <end position="134"/>
    </location>
</feature>
<reference evidence="4" key="1">
    <citation type="journal article" date="2019" name="Int. J. Syst. Evol. Microbiol.">
        <title>The Global Catalogue of Microorganisms (GCM) 10K type strain sequencing project: providing services to taxonomists for standard genome sequencing and annotation.</title>
        <authorList>
            <consortium name="The Broad Institute Genomics Platform"/>
            <consortium name="The Broad Institute Genome Sequencing Center for Infectious Disease"/>
            <person name="Wu L."/>
            <person name="Ma J."/>
        </authorList>
    </citation>
    <scope>NUCLEOTIDE SEQUENCE [LARGE SCALE GENOMIC DNA]</scope>
    <source>
        <strain evidence="4">JCM 18127</strain>
    </source>
</reference>
<comment type="caution">
    <text evidence="3">The sequence shown here is derived from an EMBL/GenBank/DDBJ whole genome shotgun (WGS) entry which is preliminary data.</text>
</comment>
<sequence length="324" mass="33368">MALVLALATLLATAVLVAAMVPASPAWLTPAWAGSAGAVTISTVFTVALAARTGGRPVVFGGLALALGLAAVLLDDDRLSTGAAVTTCAIAAVLGVMTTVPAPRFRHAVRECLLAMLVAAVGALAVVGYAPVVAVARFEYAAFALALAGAFVLVYRLGAGLHGLGRRGVLVVVVGAVVLTGTLLYAELLRRYGTQDLVESLLDGVRWSREELGAFPRPVESVLGVPALVWGCHMRARRRQGWWLCAFGVAATAAAASSLVNPMITLTEAVLSVVYGVVVGLVIGFLVIRLDLALTGPRGRRTRARAPEGDVAVRPEPPRGAALL</sequence>
<keyword evidence="2" id="KW-0472">Membrane</keyword>
<feature type="compositionally biased region" description="Basic and acidic residues" evidence="1">
    <location>
        <begin position="305"/>
        <end position="317"/>
    </location>
</feature>
<name>A0ABP8WGH0_9ACTN</name>